<dbReference type="GO" id="GO:0004673">
    <property type="term" value="F:protein histidine kinase activity"/>
    <property type="evidence" value="ECO:0007669"/>
    <property type="project" value="UniProtKB-EC"/>
</dbReference>
<protein>
    <submittedName>
        <fullName evidence="7">Sporulation kinase A</fullName>
        <ecNumber evidence="7">2.7.13.3</ecNumber>
    </submittedName>
</protein>
<dbReference type="Pfam" id="PF02518">
    <property type="entry name" value="HATPase_c"/>
    <property type="match status" value="1"/>
</dbReference>
<evidence type="ECO:0000256" key="1">
    <source>
        <dbReference type="ARBA" id="ARBA00022679"/>
    </source>
</evidence>
<keyword evidence="5" id="KW-0902">Two-component regulatory system</keyword>
<evidence type="ECO:0000256" key="5">
    <source>
        <dbReference type="ARBA" id="ARBA00023012"/>
    </source>
</evidence>
<evidence type="ECO:0000259" key="6">
    <source>
        <dbReference type="PROSITE" id="PS50109"/>
    </source>
</evidence>
<dbReference type="InterPro" id="IPR005467">
    <property type="entry name" value="His_kinase_dom"/>
</dbReference>
<dbReference type="PANTHER" id="PTHR43065">
    <property type="entry name" value="SENSOR HISTIDINE KINASE"/>
    <property type="match status" value="1"/>
</dbReference>
<keyword evidence="3 7" id="KW-0418">Kinase</keyword>
<dbReference type="SMART" id="SM00387">
    <property type="entry name" value="HATPase_c"/>
    <property type="match status" value="1"/>
</dbReference>
<evidence type="ECO:0000313" key="7">
    <source>
        <dbReference type="EMBL" id="MPN24361.1"/>
    </source>
</evidence>
<feature type="domain" description="Histidine kinase" evidence="6">
    <location>
        <begin position="1"/>
        <end position="143"/>
    </location>
</feature>
<dbReference type="InterPro" id="IPR036890">
    <property type="entry name" value="HATPase_C_sf"/>
</dbReference>
<dbReference type="GO" id="GO:0000160">
    <property type="term" value="P:phosphorelay signal transduction system"/>
    <property type="evidence" value="ECO:0007669"/>
    <property type="project" value="UniProtKB-KW"/>
</dbReference>
<name>A0A645GBU1_9ZZZZ</name>
<keyword evidence="1 7" id="KW-0808">Transferase</keyword>
<dbReference type="InterPro" id="IPR004358">
    <property type="entry name" value="Sig_transdc_His_kin-like_C"/>
</dbReference>
<dbReference type="SUPFAM" id="SSF55874">
    <property type="entry name" value="ATPase domain of HSP90 chaperone/DNA topoisomerase II/histidine kinase"/>
    <property type="match status" value="1"/>
</dbReference>
<sequence length="148" mass="16111">MQNLKSVVEALLPLIQADALEQGKYLVAHLEAVEDVTLNDNEIRQVILNLARNGLDAMARRGCLTVSTFTDGSDIVLAIQDQGCGIPPEIAEKIGTPFFTTKENGTGLGLGVCYDIVGRHNATIDYKTGKDGTTFYVRFKGEHTDKEL</sequence>
<dbReference type="EC" id="2.7.13.3" evidence="7"/>
<dbReference type="PANTHER" id="PTHR43065:SF46">
    <property type="entry name" value="C4-DICARBOXYLATE TRANSPORT SENSOR PROTEIN DCTB"/>
    <property type="match status" value="1"/>
</dbReference>
<comment type="caution">
    <text evidence="7">The sequence shown here is derived from an EMBL/GenBank/DDBJ whole genome shotgun (WGS) entry which is preliminary data.</text>
</comment>
<dbReference type="PRINTS" id="PR00344">
    <property type="entry name" value="BCTRLSENSOR"/>
</dbReference>
<dbReference type="InterPro" id="IPR003594">
    <property type="entry name" value="HATPase_dom"/>
</dbReference>
<proteinExistence type="predicted"/>
<reference evidence="7" key="1">
    <citation type="submission" date="2019-08" db="EMBL/GenBank/DDBJ databases">
        <authorList>
            <person name="Kucharzyk K."/>
            <person name="Murdoch R.W."/>
            <person name="Higgins S."/>
            <person name="Loffler F."/>
        </authorList>
    </citation>
    <scope>NUCLEOTIDE SEQUENCE</scope>
</reference>
<evidence type="ECO:0000256" key="3">
    <source>
        <dbReference type="ARBA" id="ARBA00022777"/>
    </source>
</evidence>
<organism evidence="7">
    <name type="scientific">bioreactor metagenome</name>
    <dbReference type="NCBI Taxonomy" id="1076179"/>
    <lineage>
        <taxon>unclassified sequences</taxon>
        <taxon>metagenomes</taxon>
        <taxon>ecological metagenomes</taxon>
    </lineage>
</organism>
<keyword evidence="4" id="KW-0067">ATP-binding</keyword>
<dbReference type="GO" id="GO:0005524">
    <property type="term" value="F:ATP binding"/>
    <property type="evidence" value="ECO:0007669"/>
    <property type="project" value="UniProtKB-KW"/>
</dbReference>
<dbReference type="AlphaFoldDB" id="A0A645GBU1"/>
<evidence type="ECO:0000256" key="2">
    <source>
        <dbReference type="ARBA" id="ARBA00022741"/>
    </source>
</evidence>
<dbReference type="PROSITE" id="PS50109">
    <property type="entry name" value="HIS_KIN"/>
    <property type="match status" value="1"/>
</dbReference>
<dbReference type="Gene3D" id="3.30.565.10">
    <property type="entry name" value="Histidine kinase-like ATPase, C-terminal domain"/>
    <property type="match status" value="1"/>
</dbReference>
<gene>
    <name evidence="7" type="primary">kinA_6</name>
    <name evidence="7" type="ORF">SDC9_171759</name>
</gene>
<evidence type="ECO:0000256" key="4">
    <source>
        <dbReference type="ARBA" id="ARBA00022840"/>
    </source>
</evidence>
<accession>A0A645GBU1</accession>
<dbReference type="EMBL" id="VSSQ01073188">
    <property type="protein sequence ID" value="MPN24361.1"/>
    <property type="molecule type" value="Genomic_DNA"/>
</dbReference>
<keyword evidence="2" id="KW-0547">Nucleotide-binding</keyword>